<comment type="caution">
    <text evidence="7">The sequence shown here is derived from an EMBL/GenBank/DDBJ whole genome shotgun (WGS) entry which is preliminary data.</text>
</comment>
<dbReference type="FunFam" id="2.60.120.10:FF:000015">
    <property type="entry name" value="Rap guanine nucleotide exchange factor 4"/>
    <property type="match status" value="1"/>
</dbReference>
<dbReference type="InterPro" id="IPR018490">
    <property type="entry name" value="cNMP-bd_dom_sf"/>
</dbReference>
<dbReference type="PANTHER" id="PTHR23113:SF175">
    <property type="entry name" value="RAP GUANINE NUCLEOTIDE EXCHANGE FACTOR 4"/>
    <property type="match status" value="1"/>
</dbReference>
<reference evidence="7 8" key="1">
    <citation type="submission" date="2024-06" db="EMBL/GenBank/DDBJ databases">
        <authorList>
            <person name="Pan Q."/>
            <person name="Wen M."/>
            <person name="Jouanno E."/>
            <person name="Zahm M."/>
            <person name="Klopp C."/>
            <person name="Cabau C."/>
            <person name="Louis A."/>
            <person name="Berthelot C."/>
            <person name="Parey E."/>
            <person name="Roest Crollius H."/>
            <person name="Montfort J."/>
            <person name="Robinson-Rechavi M."/>
            <person name="Bouchez O."/>
            <person name="Lampietro C."/>
            <person name="Lopez Roques C."/>
            <person name="Donnadieu C."/>
            <person name="Postlethwait J."/>
            <person name="Bobe J."/>
            <person name="Verreycken H."/>
            <person name="Guiguen Y."/>
        </authorList>
    </citation>
    <scope>NUCLEOTIDE SEQUENCE [LARGE SCALE GENOMIC DNA]</scope>
    <source>
        <strain evidence="7">Up_M1</strain>
        <tissue evidence="7">Testis</tissue>
    </source>
</reference>
<gene>
    <name evidence="7" type="ORF">UPYG_G00294630</name>
</gene>
<feature type="domain" description="Cyclic nucleotide-binding" evidence="4">
    <location>
        <begin position="44"/>
        <end position="147"/>
    </location>
</feature>
<evidence type="ECO:0000256" key="2">
    <source>
        <dbReference type="PROSITE-ProRule" id="PRU00168"/>
    </source>
</evidence>
<evidence type="ECO:0000313" key="7">
    <source>
        <dbReference type="EMBL" id="KAL0966381.1"/>
    </source>
</evidence>
<dbReference type="PROSITE" id="PS50042">
    <property type="entry name" value="CNMP_BINDING_3"/>
    <property type="match status" value="2"/>
</dbReference>
<dbReference type="SMART" id="SM00100">
    <property type="entry name" value="cNMP"/>
    <property type="match status" value="2"/>
</dbReference>
<dbReference type="InterPro" id="IPR008937">
    <property type="entry name" value="Ras-like_GEF"/>
</dbReference>
<dbReference type="EMBL" id="JAGEUA010000009">
    <property type="protein sequence ID" value="KAL0966381.1"/>
    <property type="molecule type" value="Genomic_DNA"/>
</dbReference>
<proteinExistence type="predicted"/>
<dbReference type="Proteomes" id="UP001557470">
    <property type="component" value="Unassembled WGS sequence"/>
</dbReference>
<dbReference type="Pfam" id="PF00027">
    <property type="entry name" value="cNMP_binding"/>
    <property type="match status" value="2"/>
</dbReference>
<organism evidence="7 8">
    <name type="scientific">Umbra pygmaea</name>
    <name type="common">Eastern mudminnow</name>
    <dbReference type="NCBI Taxonomy" id="75934"/>
    <lineage>
        <taxon>Eukaryota</taxon>
        <taxon>Metazoa</taxon>
        <taxon>Chordata</taxon>
        <taxon>Craniata</taxon>
        <taxon>Vertebrata</taxon>
        <taxon>Euteleostomi</taxon>
        <taxon>Actinopterygii</taxon>
        <taxon>Neopterygii</taxon>
        <taxon>Teleostei</taxon>
        <taxon>Protacanthopterygii</taxon>
        <taxon>Esociformes</taxon>
        <taxon>Umbridae</taxon>
        <taxon>Umbra</taxon>
    </lineage>
</organism>
<dbReference type="InterPro" id="IPR000651">
    <property type="entry name" value="Ras-like_Gua-exchang_fac_N"/>
</dbReference>
<sequence>MVAVESSLNSSPSAEWVSCLDKRPAERSGEDVDIILTRLKGVKAFQRFSPSLLLQICSCAFYEYLEKGITLFRQGDIGTSWYAVLSGSLDVKVSETANHQDAVTICTLGIGTAFGESILDNTPRHATIVSRETSELLRIEQREFKTLWEKYRQAMAGLLAPPYGAMESGSHNDRLADKDSMGSDPLSLMNKSLNKVPSERLHRGGKVMRNAILSRAPHMIRDRKYHLKTYRQCCVGTELVDWLVQQSTCVHTRSHAVGMWQALLEEGVLNHVDQELGFQDKYLFYRFLDDEEEDTPLPSEEEKRESEEELPETILFLAQIGPDALLRMILHKPPGQRTGDDLEVIYDELLHIKALSQLSNTVKRELASVLIFESHAKAGTVLFNQGEEGTSWYIIQKGSVNVVIYGKGVVCTLHEGDDFGKLALVTDSPRAASIVLREDNCHFLRVDKEDFNRILRDVEANTVRLKEHEQAVLVLEKSPRPSTLGNIKYTVMSGTPEKILDHFLETMRMDTHHSDPDPAVDDFVLMHCVFMPNTQLCQLLMAHYHAVAPPGSEQERMEYAVTCKRRVLNMTMRWAAVHTYLLQEEPAALTFLEELYGSVSNDSRILRALKDFVPDLEKFIKLHSEEAKLRKQKVLIRQFSNGDERLAKKQPIRNCDDILLKVYCSDLTYTTIRVAVVATGKEVTSAVADKLASNEDLLLVHLTSAGEKQMLKPNDVSVFSSLSINGRMFACPRDQLNALTPLPDQEGPSAGSMSSFELMSSKDLAYQMTLYDWELFSCVHEHELLYHTFGRHSFRRTTANLDLFIRRFNQVQLWVVTEVCLCSQLSKRVQLLKKFIKIAAHCREFKNLNSFFAIIMGMSNPAVSRLTQTWEKLPSKFKKFYAEFESMMDPSRNHRAYRLTVTKIEPPIIPFMPLLLKDMTFSHEGNKTFIDNMVNFEKMRMIANTIRAVRHCRSQPFNPEVCQPNKNHAEVRGYVRKLCVIDNQRTLTTLSYRLEPRRT</sequence>
<dbReference type="PROSITE" id="PS50212">
    <property type="entry name" value="RASGEF_NTER"/>
    <property type="match status" value="1"/>
</dbReference>
<feature type="domain" description="DEP" evidence="5">
    <location>
        <begin position="214"/>
        <end position="289"/>
    </location>
</feature>
<dbReference type="PROSITE" id="PS50009">
    <property type="entry name" value="RASGEF_CAT"/>
    <property type="match status" value="1"/>
</dbReference>
<dbReference type="InterPro" id="IPR023578">
    <property type="entry name" value="Ras_GEF_dom_sf"/>
</dbReference>
<accession>A0ABD0WNQ1</accession>
<feature type="domain" description="Ras-GEF" evidence="3">
    <location>
        <begin position="760"/>
        <end position="997"/>
    </location>
</feature>
<dbReference type="CDD" id="cd00155">
    <property type="entry name" value="RasGEF"/>
    <property type="match status" value="1"/>
</dbReference>
<dbReference type="InterPro" id="IPR036964">
    <property type="entry name" value="RASGEF_cat_dom_sf"/>
</dbReference>
<evidence type="ECO:0000259" key="4">
    <source>
        <dbReference type="PROSITE" id="PS50042"/>
    </source>
</evidence>
<evidence type="ECO:0000259" key="3">
    <source>
        <dbReference type="PROSITE" id="PS50009"/>
    </source>
</evidence>
<evidence type="ECO:0000313" key="8">
    <source>
        <dbReference type="Proteomes" id="UP001557470"/>
    </source>
</evidence>
<dbReference type="Gene3D" id="1.10.840.10">
    <property type="entry name" value="Ras guanine-nucleotide exchange factors catalytic domain"/>
    <property type="match status" value="1"/>
</dbReference>
<protein>
    <recommendedName>
        <fullName evidence="9">Rap guanine nucleotide exchange factor 4</fullName>
    </recommendedName>
</protein>
<dbReference type="AlphaFoldDB" id="A0ABD0WNQ1"/>
<dbReference type="SMART" id="SM00147">
    <property type="entry name" value="RasGEF"/>
    <property type="match status" value="1"/>
</dbReference>
<dbReference type="InterPro" id="IPR014710">
    <property type="entry name" value="RmlC-like_jellyroll"/>
</dbReference>
<dbReference type="InterPro" id="IPR036388">
    <property type="entry name" value="WH-like_DNA-bd_sf"/>
</dbReference>
<dbReference type="Pfam" id="PF00618">
    <property type="entry name" value="RasGEF_N"/>
    <property type="match status" value="1"/>
</dbReference>
<dbReference type="InterPro" id="IPR036390">
    <property type="entry name" value="WH_DNA-bd_sf"/>
</dbReference>
<dbReference type="Gene3D" id="1.20.870.10">
    <property type="entry name" value="Son of sevenless (SoS) protein Chain: S domain 1"/>
    <property type="match status" value="1"/>
</dbReference>
<dbReference type="PROSITE" id="PS00720">
    <property type="entry name" value="RASGEF"/>
    <property type="match status" value="1"/>
</dbReference>
<dbReference type="SMART" id="SM00049">
    <property type="entry name" value="DEP"/>
    <property type="match status" value="1"/>
</dbReference>
<dbReference type="Pfam" id="PF00610">
    <property type="entry name" value="DEP"/>
    <property type="match status" value="1"/>
</dbReference>
<dbReference type="InterPro" id="IPR001895">
    <property type="entry name" value="RASGEF_cat_dom"/>
</dbReference>
<keyword evidence="1 2" id="KW-0344">Guanine-nucleotide releasing factor</keyword>
<dbReference type="InterPro" id="IPR029071">
    <property type="entry name" value="Ubiquitin-like_domsf"/>
</dbReference>
<dbReference type="SMART" id="SM00229">
    <property type="entry name" value="RasGEFN"/>
    <property type="match status" value="1"/>
</dbReference>
<dbReference type="Gene3D" id="1.10.10.10">
    <property type="entry name" value="Winged helix-like DNA-binding domain superfamily/Winged helix DNA-binding domain"/>
    <property type="match status" value="1"/>
</dbReference>
<name>A0ABD0WNQ1_UMBPY</name>
<keyword evidence="8" id="KW-1185">Reference proteome</keyword>
<dbReference type="PROSITE" id="PS50186">
    <property type="entry name" value="DEP"/>
    <property type="match status" value="1"/>
</dbReference>
<dbReference type="InterPro" id="IPR000591">
    <property type="entry name" value="DEP_dom"/>
</dbReference>
<dbReference type="SUPFAM" id="SSF48366">
    <property type="entry name" value="Ras GEF"/>
    <property type="match status" value="1"/>
</dbReference>
<feature type="domain" description="Cyclic nucleotide-binding" evidence="4">
    <location>
        <begin position="354"/>
        <end position="455"/>
    </location>
</feature>
<dbReference type="CDD" id="cd04437">
    <property type="entry name" value="DEP_Epac"/>
    <property type="match status" value="1"/>
</dbReference>
<dbReference type="InterPro" id="IPR019804">
    <property type="entry name" value="Ras_G-nucl-exch_fac_CS"/>
</dbReference>
<dbReference type="Gene3D" id="2.60.120.10">
    <property type="entry name" value="Jelly Rolls"/>
    <property type="match status" value="2"/>
</dbReference>
<feature type="domain" description="N-terminal Ras-GEF" evidence="6">
    <location>
        <begin position="487"/>
        <end position="621"/>
    </location>
</feature>
<dbReference type="SUPFAM" id="SSF51206">
    <property type="entry name" value="cAMP-binding domain-like"/>
    <property type="match status" value="2"/>
</dbReference>
<evidence type="ECO:0008006" key="9">
    <source>
        <dbReference type="Google" id="ProtNLM"/>
    </source>
</evidence>
<evidence type="ECO:0000256" key="1">
    <source>
        <dbReference type="ARBA" id="ARBA00022658"/>
    </source>
</evidence>
<dbReference type="SUPFAM" id="SSF54236">
    <property type="entry name" value="Ubiquitin-like"/>
    <property type="match status" value="1"/>
</dbReference>
<dbReference type="SUPFAM" id="SSF46785">
    <property type="entry name" value="Winged helix' DNA-binding domain"/>
    <property type="match status" value="1"/>
</dbReference>
<dbReference type="InterPro" id="IPR000595">
    <property type="entry name" value="cNMP-bd_dom"/>
</dbReference>
<dbReference type="CDD" id="cd06224">
    <property type="entry name" value="REM"/>
    <property type="match status" value="1"/>
</dbReference>
<dbReference type="GO" id="GO:0005085">
    <property type="term" value="F:guanyl-nucleotide exchange factor activity"/>
    <property type="evidence" value="ECO:0007669"/>
    <property type="project" value="UniProtKB-KW"/>
</dbReference>
<dbReference type="CDD" id="cd00038">
    <property type="entry name" value="CAP_ED"/>
    <property type="match status" value="2"/>
</dbReference>
<dbReference type="Pfam" id="PF00617">
    <property type="entry name" value="RasGEF"/>
    <property type="match status" value="1"/>
</dbReference>
<dbReference type="PANTHER" id="PTHR23113">
    <property type="entry name" value="GUANINE NUCLEOTIDE EXCHANGE FACTOR"/>
    <property type="match status" value="1"/>
</dbReference>
<evidence type="ECO:0000259" key="6">
    <source>
        <dbReference type="PROSITE" id="PS50212"/>
    </source>
</evidence>
<dbReference type="FunFam" id="1.10.10.10:FF:000096">
    <property type="entry name" value="Rap guanine nucleotide exchange factor 4"/>
    <property type="match status" value="1"/>
</dbReference>
<evidence type="ECO:0000259" key="5">
    <source>
        <dbReference type="PROSITE" id="PS50186"/>
    </source>
</evidence>
<dbReference type="PRINTS" id="PR00103">
    <property type="entry name" value="CAMPKINASE"/>
</dbReference>
<dbReference type="Gene3D" id="3.10.20.90">
    <property type="entry name" value="Phosphatidylinositol 3-kinase Catalytic Subunit, Chain A, domain 1"/>
    <property type="match status" value="1"/>
</dbReference>
<dbReference type="FunFam" id="1.10.840.10:FF:000002">
    <property type="entry name" value="Rap guanine nucleotide exchange factor 4"/>
    <property type="match status" value="1"/>
</dbReference>